<evidence type="ECO:0000313" key="1">
    <source>
        <dbReference type="EMBL" id="BDB54790.1"/>
    </source>
</evidence>
<dbReference type="PANTHER" id="PTHR38471">
    <property type="entry name" value="FOUR HELIX BUNDLE PROTEIN"/>
    <property type="match status" value="1"/>
</dbReference>
<keyword evidence="2" id="KW-1185">Reference proteome</keyword>
<dbReference type="NCBIfam" id="TIGR02436">
    <property type="entry name" value="four helix bundle protein"/>
    <property type="match status" value="1"/>
</dbReference>
<dbReference type="Pfam" id="PF05635">
    <property type="entry name" value="23S_rRNA_IVP"/>
    <property type="match status" value="1"/>
</dbReference>
<dbReference type="EMBL" id="AP025184">
    <property type="protein sequence ID" value="BDB54790.1"/>
    <property type="molecule type" value="Genomic_DNA"/>
</dbReference>
<name>A0ABM7V5Z5_9FLAO</name>
<dbReference type="SUPFAM" id="SSF158446">
    <property type="entry name" value="IVS-encoded protein-like"/>
    <property type="match status" value="1"/>
</dbReference>
<reference evidence="1 2" key="1">
    <citation type="journal article" date="2022" name="Int. J. Syst. Evol. Microbiol.">
        <title>Flavobacterium ammonificans sp. nov. and Flavobacterium ammoniigenes sp. nov., ammonifying bacteria isolated from surface river water.</title>
        <authorList>
            <person name="Watanabe K."/>
            <person name="Kitamura T."/>
            <person name="Ogata Y."/>
            <person name="Shindo C."/>
            <person name="Suda W."/>
        </authorList>
    </citation>
    <scope>NUCLEOTIDE SEQUENCE [LARGE SCALE GENOMIC DNA]</scope>
    <source>
        <strain evidence="1 2">GENT5</strain>
    </source>
</reference>
<gene>
    <name evidence="1" type="ORF">GENT5_10950</name>
</gene>
<reference evidence="1 2" key="2">
    <citation type="journal article" date="2022" name="Microorganisms">
        <title>Complete Genome Sequences of Two Flavobacterium ammonificans Strains and a Flavobacterium ammoniigenes Strain of Ammonifying Bacterioplankton Isolated from Surface River Water.</title>
        <authorList>
            <person name="Suda W."/>
            <person name="Ogata Y."/>
            <person name="Shindo C."/>
            <person name="Watanabe K."/>
        </authorList>
    </citation>
    <scope>NUCLEOTIDE SEQUENCE [LARGE SCALE GENOMIC DNA]</scope>
    <source>
        <strain evidence="1 2">GENT5</strain>
    </source>
</reference>
<dbReference type="Proteomes" id="UP001319867">
    <property type="component" value="Chromosome"/>
</dbReference>
<sequence length="120" mass="13993">MYTYSFEKLEVWNESKEFTKTIYTITSTFPDQEKFGLISQLRRAAVSIYSNIAEGSARTTYKDKAHFTTMAFSSAIEVINQLILCFEMNFISEEVYSKLRLELESITNKLNGLRNYQINK</sequence>
<organism evidence="1 2">
    <name type="scientific">Flavobacterium ammoniigenes</name>
    <dbReference type="NCBI Taxonomy" id="1751095"/>
    <lineage>
        <taxon>Bacteria</taxon>
        <taxon>Pseudomonadati</taxon>
        <taxon>Bacteroidota</taxon>
        <taxon>Flavobacteriia</taxon>
        <taxon>Flavobacteriales</taxon>
        <taxon>Flavobacteriaceae</taxon>
        <taxon>Flavobacterium</taxon>
    </lineage>
</organism>
<dbReference type="Gene3D" id="1.20.1440.60">
    <property type="entry name" value="23S rRNA-intervening sequence"/>
    <property type="match status" value="1"/>
</dbReference>
<proteinExistence type="predicted"/>
<dbReference type="RefSeq" id="WP_229316191.1">
    <property type="nucleotide sequence ID" value="NZ_AP025184.1"/>
</dbReference>
<accession>A0ABM7V5Z5</accession>
<dbReference type="PANTHER" id="PTHR38471:SF2">
    <property type="entry name" value="FOUR HELIX BUNDLE PROTEIN"/>
    <property type="match status" value="1"/>
</dbReference>
<dbReference type="CDD" id="cd16377">
    <property type="entry name" value="23S_rRNA_IVP_like"/>
    <property type="match status" value="1"/>
</dbReference>
<evidence type="ECO:0000313" key="2">
    <source>
        <dbReference type="Proteomes" id="UP001319867"/>
    </source>
</evidence>
<protein>
    <submittedName>
        <fullName evidence="1">Four helix bundle protein</fullName>
    </submittedName>
</protein>
<dbReference type="InterPro" id="IPR012657">
    <property type="entry name" value="23S_rRNA-intervening_sequence"/>
</dbReference>
<dbReference type="InterPro" id="IPR036583">
    <property type="entry name" value="23S_rRNA_IVS_sf"/>
</dbReference>